<reference evidence="1 2" key="1">
    <citation type="submission" date="2018-10" db="EMBL/GenBank/DDBJ databases">
        <title>Histidinibacterium lentulum gen. nov., sp. nov., a marine bacterium from the culture broth of Picochlorum sp. 122.</title>
        <authorList>
            <person name="Wang G."/>
        </authorList>
    </citation>
    <scope>NUCLEOTIDE SEQUENCE [LARGE SCALE GENOMIC DNA]</scope>
    <source>
        <strain evidence="1 2">B17</strain>
    </source>
</reference>
<sequence length="60" mass="6321">MTQTAAPDPRYGRAIVIAEALILAIDMGPLANGMAATAWETAAMMGYILGDARQDTPLSR</sequence>
<dbReference type="AlphaFoldDB" id="A0A3N2R156"/>
<protein>
    <submittedName>
        <fullName evidence="1">Uncharacterized protein</fullName>
    </submittedName>
</protein>
<keyword evidence="2" id="KW-1185">Reference proteome</keyword>
<organism evidence="1 2">
    <name type="scientific">Histidinibacterium lentulum</name>
    <dbReference type="NCBI Taxonomy" id="2480588"/>
    <lineage>
        <taxon>Bacteria</taxon>
        <taxon>Pseudomonadati</taxon>
        <taxon>Pseudomonadota</taxon>
        <taxon>Alphaproteobacteria</taxon>
        <taxon>Rhodobacterales</taxon>
        <taxon>Paracoccaceae</taxon>
        <taxon>Histidinibacterium</taxon>
    </lineage>
</organism>
<evidence type="ECO:0000313" key="1">
    <source>
        <dbReference type="EMBL" id="ROU01202.1"/>
    </source>
</evidence>
<dbReference type="Proteomes" id="UP000268016">
    <property type="component" value="Unassembled WGS sequence"/>
</dbReference>
<dbReference type="RefSeq" id="WP_123642533.1">
    <property type="nucleotide sequence ID" value="NZ_ML119085.1"/>
</dbReference>
<dbReference type="EMBL" id="RDRB01000005">
    <property type="protein sequence ID" value="ROU01202.1"/>
    <property type="molecule type" value="Genomic_DNA"/>
</dbReference>
<comment type="caution">
    <text evidence="1">The sequence shown here is derived from an EMBL/GenBank/DDBJ whole genome shotgun (WGS) entry which is preliminary data.</text>
</comment>
<proteinExistence type="predicted"/>
<accession>A0A3N2R156</accession>
<gene>
    <name evidence="1" type="ORF">EAT49_11835</name>
</gene>
<evidence type="ECO:0000313" key="2">
    <source>
        <dbReference type="Proteomes" id="UP000268016"/>
    </source>
</evidence>
<name>A0A3N2R156_9RHOB</name>